<sequence length="205" mass="22585">MKEKIGSPGMTILSPCRVVATVAMIVIILGGLGAAIWALVTHLKTTEDTGLYNVQVSAADHRLRVFDSTQRRWKHVCSSSANQLIANISCEEMGFVRAVNFSLTCAPESSGDQDFFCVKETELTYGKKIKTALYPCKCDRGQILEVICQDCGRRMLPEERIVGGVDARQGSWPWQVSLQYDGVHQCGGSIISDRWIVSAAHCFPE</sequence>
<dbReference type="GO" id="GO:0006508">
    <property type="term" value="P:proteolysis"/>
    <property type="evidence" value="ECO:0007669"/>
    <property type="project" value="UniProtKB-KW"/>
</dbReference>
<proteinExistence type="predicted"/>
<dbReference type="SUPFAM" id="SSF56487">
    <property type="entry name" value="SRCR-like"/>
    <property type="match status" value="1"/>
</dbReference>
<dbReference type="Pfam" id="PF09272">
    <property type="entry name" value="Hepsin-SRCR"/>
    <property type="match status" value="1"/>
</dbReference>
<dbReference type="SUPFAM" id="SSF50494">
    <property type="entry name" value="Trypsin-like serine proteases"/>
    <property type="match status" value="1"/>
</dbReference>
<dbReference type="Gene3D" id="3.10.250.10">
    <property type="entry name" value="SRCR-like domain"/>
    <property type="match status" value="1"/>
</dbReference>
<name>A0A5A9N0P5_9TELE</name>
<dbReference type="PANTHER" id="PTHR24252">
    <property type="entry name" value="ACROSIN-RELATED"/>
    <property type="match status" value="1"/>
</dbReference>
<keyword evidence="3" id="KW-1133">Transmembrane helix</keyword>
<keyword evidence="6" id="KW-0645">Protease</keyword>
<dbReference type="Gene3D" id="2.40.10.10">
    <property type="entry name" value="Trypsin-like serine proteases"/>
    <property type="match status" value="1"/>
</dbReference>
<organism evidence="6 7">
    <name type="scientific">Triplophysa tibetana</name>
    <dbReference type="NCBI Taxonomy" id="1572043"/>
    <lineage>
        <taxon>Eukaryota</taxon>
        <taxon>Metazoa</taxon>
        <taxon>Chordata</taxon>
        <taxon>Craniata</taxon>
        <taxon>Vertebrata</taxon>
        <taxon>Euteleostomi</taxon>
        <taxon>Actinopterygii</taxon>
        <taxon>Neopterygii</taxon>
        <taxon>Teleostei</taxon>
        <taxon>Ostariophysi</taxon>
        <taxon>Cypriniformes</taxon>
        <taxon>Nemacheilidae</taxon>
        <taxon>Triplophysa</taxon>
    </lineage>
</organism>
<protein>
    <submittedName>
        <fullName evidence="6">Serine protease hepsin</fullName>
    </submittedName>
</protein>
<evidence type="ECO:0000256" key="2">
    <source>
        <dbReference type="PROSITE-ProRule" id="PRU00196"/>
    </source>
</evidence>
<evidence type="ECO:0000256" key="3">
    <source>
        <dbReference type="SAM" id="Phobius"/>
    </source>
</evidence>
<keyword evidence="1" id="KW-1015">Disulfide bond</keyword>
<feature type="domain" description="SRCR" evidence="5">
    <location>
        <begin position="43"/>
        <end position="149"/>
    </location>
</feature>
<dbReference type="InterPro" id="IPR001190">
    <property type="entry name" value="SRCR"/>
</dbReference>
<dbReference type="GO" id="GO:0004252">
    <property type="term" value="F:serine-type endopeptidase activity"/>
    <property type="evidence" value="ECO:0007669"/>
    <property type="project" value="InterPro"/>
</dbReference>
<dbReference type="PROSITE" id="PS50287">
    <property type="entry name" value="SRCR_2"/>
    <property type="match status" value="1"/>
</dbReference>
<evidence type="ECO:0000259" key="4">
    <source>
        <dbReference type="PROSITE" id="PS50240"/>
    </source>
</evidence>
<keyword evidence="7" id="KW-1185">Reference proteome</keyword>
<dbReference type="GO" id="GO:0016020">
    <property type="term" value="C:membrane"/>
    <property type="evidence" value="ECO:0007669"/>
    <property type="project" value="InterPro"/>
</dbReference>
<dbReference type="PROSITE" id="PS00134">
    <property type="entry name" value="TRYPSIN_HIS"/>
    <property type="match status" value="1"/>
</dbReference>
<dbReference type="InterPro" id="IPR018114">
    <property type="entry name" value="TRYPSIN_HIS"/>
</dbReference>
<dbReference type="Proteomes" id="UP000324632">
    <property type="component" value="Chromosome 24"/>
</dbReference>
<dbReference type="InterPro" id="IPR043504">
    <property type="entry name" value="Peptidase_S1_PA_chymotrypsin"/>
</dbReference>
<feature type="domain" description="Peptidase S1" evidence="4">
    <location>
        <begin position="161"/>
        <end position="205"/>
    </location>
</feature>
<evidence type="ECO:0000313" key="7">
    <source>
        <dbReference type="Proteomes" id="UP000324632"/>
    </source>
</evidence>
<gene>
    <name evidence="6" type="ORF">E1301_Tti011179</name>
</gene>
<evidence type="ECO:0000259" key="5">
    <source>
        <dbReference type="PROSITE" id="PS50287"/>
    </source>
</evidence>
<dbReference type="PROSITE" id="PS50240">
    <property type="entry name" value="TRYPSIN_DOM"/>
    <property type="match status" value="1"/>
</dbReference>
<accession>A0A5A9N0P5</accession>
<dbReference type="InterPro" id="IPR001254">
    <property type="entry name" value="Trypsin_dom"/>
</dbReference>
<comment type="caution">
    <text evidence="6">The sequence shown here is derived from an EMBL/GenBank/DDBJ whole genome shotgun (WGS) entry which is preliminary data.</text>
</comment>
<dbReference type="AlphaFoldDB" id="A0A5A9N0P5"/>
<dbReference type="InterPro" id="IPR015352">
    <property type="entry name" value="Hepsin-SRCR_dom"/>
</dbReference>
<reference evidence="6 7" key="1">
    <citation type="journal article" date="2019" name="Mol. Ecol. Resour.">
        <title>Chromosome-level genome assembly of Triplophysa tibetana, a fish adapted to the harsh high-altitude environment of the Tibetan Plateau.</title>
        <authorList>
            <person name="Yang X."/>
            <person name="Liu H."/>
            <person name="Ma Z."/>
            <person name="Zou Y."/>
            <person name="Zou M."/>
            <person name="Mao Y."/>
            <person name="Li X."/>
            <person name="Wang H."/>
            <person name="Chen T."/>
            <person name="Wang W."/>
            <person name="Yang R."/>
        </authorList>
    </citation>
    <scope>NUCLEOTIDE SEQUENCE [LARGE SCALE GENOMIC DNA]</scope>
    <source>
        <strain evidence="6">TTIB1903HZAU</strain>
        <tissue evidence="6">Muscle</tissue>
    </source>
</reference>
<keyword evidence="3" id="KW-0472">Membrane</keyword>
<dbReference type="GO" id="GO:0070008">
    <property type="term" value="F:serine-type exopeptidase activity"/>
    <property type="evidence" value="ECO:0007669"/>
    <property type="project" value="InterPro"/>
</dbReference>
<dbReference type="Pfam" id="PF00089">
    <property type="entry name" value="Trypsin"/>
    <property type="match status" value="1"/>
</dbReference>
<feature type="transmembrane region" description="Helical" evidence="3">
    <location>
        <begin position="12"/>
        <end position="40"/>
    </location>
</feature>
<comment type="caution">
    <text evidence="2">Lacks conserved residue(s) required for the propagation of feature annotation.</text>
</comment>
<dbReference type="PANTHER" id="PTHR24252:SF7">
    <property type="entry name" value="HYALIN"/>
    <property type="match status" value="1"/>
</dbReference>
<dbReference type="InterPro" id="IPR036772">
    <property type="entry name" value="SRCR-like_dom_sf"/>
</dbReference>
<evidence type="ECO:0000313" key="6">
    <source>
        <dbReference type="EMBL" id="KAA0702735.1"/>
    </source>
</evidence>
<keyword evidence="3" id="KW-0812">Transmembrane</keyword>
<dbReference type="InterPro" id="IPR009003">
    <property type="entry name" value="Peptidase_S1_PA"/>
</dbReference>
<keyword evidence="6" id="KW-0378">Hydrolase</keyword>
<dbReference type="EMBL" id="SOYY01000024">
    <property type="protein sequence ID" value="KAA0702735.1"/>
    <property type="molecule type" value="Genomic_DNA"/>
</dbReference>
<evidence type="ECO:0000256" key="1">
    <source>
        <dbReference type="ARBA" id="ARBA00023157"/>
    </source>
</evidence>